<keyword evidence="3" id="KW-0732">Signal</keyword>
<evidence type="ECO:0000256" key="4">
    <source>
        <dbReference type="ARBA" id="ARBA00023136"/>
    </source>
</evidence>
<comment type="caution">
    <text evidence="8">The sequence shown here is derived from an EMBL/GenBank/DDBJ whole genome shotgun (WGS) entry which is preliminary data.</text>
</comment>
<evidence type="ECO:0000259" key="7">
    <source>
        <dbReference type="Pfam" id="PF14322"/>
    </source>
</evidence>
<dbReference type="Pfam" id="PF07980">
    <property type="entry name" value="SusD_RagB"/>
    <property type="match status" value="1"/>
</dbReference>
<dbReference type="Proteomes" id="UP000033047">
    <property type="component" value="Unassembled WGS sequence"/>
</dbReference>
<dbReference type="AlphaFoldDB" id="A0A0F5JR55"/>
<dbReference type="EMBL" id="AQHV01000001">
    <property type="protein sequence ID" value="KKB60184.1"/>
    <property type="molecule type" value="Genomic_DNA"/>
</dbReference>
<name>A0A0F5JR55_9BACT</name>
<organism evidence="8 9">
    <name type="scientific">Parabacteroides goldsteinii DSM 19448 = WAL 12034</name>
    <dbReference type="NCBI Taxonomy" id="927665"/>
    <lineage>
        <taxon>Bacteria</taxon>
        <taxon>Pseudomonadati</taxon>
        <taxon>Bacteroidota</taxon>
        <taxon>Bacteroidia</taxon>
        <taxon>Bacteroidales</taxon>
        <taxon>Tannerellaceae</taxon>
        <taxon>Parabacteroides</taxon>
    </lineage>
</organism>
<dbReference type="SUPFAM" id="SSF48452">
    <property type="entry name" value="TPR-like"/>
    <property type="match status" value="1"/>
</dbReference>
<reference evidence="8 9" key="1">
    <citation type="submission" date="2013-04" db="EMBL/GenBank/DDBJ databases">
        <title>The Genome Sequence of Parabacteroides goldsteinii DSM 19448.</title>
        <authorList>
            <consortium name="The Broad Institute Genomics Platform"/>
            <person name="Earl A."/>
            <person name="Ward D."/>
            <person name="Feldgarden M."/>
            <person name="Gevers D."/>
            <person name="Martens E."/>
            <person name="Sakamoto M."/>
            <person name="Benno Y."/>
            <person name="Song Y."/>
            <person name="Liu C."/>
            <person name="Lee J."/>
            <person name="Bolanos M."/>
            <person name="Vaisanen M.L."/>
            <person name="Finegold S.M."/>
            <person name="Walker B."/>
            <person name="Young S."/>
            <person name="Zeng Q."/>
            <person name="Gargeya S."/>
            <person name="Fitzgerald M."/>
            <person name="Haas B."/>
            <person name="Abouelleil A."/>
            <person name="Allen A.W."/>
            <person name="Alvarado L."/>
            <person name="Arachchi H.M."/>
            <person name="Berlin A.M."/>
            <person name="Chapman S.B."/>
            <person name="Gainer-Dewar J."/>
            <person name="Goldberg J."/>
            <person name="Griggs A."/>
            <person name="Gujja S."/>
            <person name="Hansen M."/>
            <person name="Howarth C."/>
            <person name="Imamovic A."/>
            <person name="Ireland A."/>
            <person name="Larimer J."/>
            <person name="McCowan C."/>
            <person name="Murphy C."/>
            <person name="Pearson M."/>
            <person name="Poon T.W."/>
            <person name="Priest M."/>
            <person name="Roberts A."/>
            <person name="Saif S."/>
            <person name="Shea T."/>
            <person name="Sisk P."/>
            <person name="Sykes S."/>
            <person name="Wortman J."/>
            <person name="Nusbaum C."/>
            <person name="Birren B."/>
        </authorList>
    </citation>
    <scope>NUCLEOTIDE SEQUENCE [LARGE SCALE GENOMIC DNA]</scope>
    <source>
        <strain evidence="8 9">DSM 19448</strain>
    </source>
</reference>
<gene>
    <name evidence="8" type="ORF">HMPREF1535_00461</name>
</gene>
<dbReference type="Gene3D" id="1.25.40.390">
    <property type="match status" value="1"/>
</dbReference>
<evidence type="ECO:0000256" key="2">
    <source>
        <dbReference type="ARBA" id="ARBA00006275"/>
    </source>
</evidence>
<comment type="similarity">
    <text evidence="2">Belongs to the SusD family.</text>
</comment>
<feature type="domain" description="SusD-like N-terminal" evidence="7">
    <location>
        <begin position="120"/>
        <end position="202"/>
    </location>
</feature>
<dbReference type="GO" id="GO:0009279">
    <property type="term" value="C:cell outer membrane"/>
    <property type="evidence" value="ECO:0007669"/>
    <property type="project" value="UniProtKB-SubCell"/>
</dbReference>
<comment type="subcellular location">
    <subcellularLocation>
        <location evidence="1">Cell outer membrane</location>
    </subcellularLocation>
</comment>
<evidence type="ECO:0000313" key="8">
    <source>
        <dbReference type="EMBL" id="KKB60184.1"/>
    </source>
</evidence>
<evidence type="ECO:0000256" key="3">
    <source>
        <dbReference type="ARBA" id="ARBA00022729"/>
    </source>
</evidence>
<proteinExistence type="inferred from homology"/>
<dbReference type="InterPro" id="IPR012944">
    <property type="entry name" value="SusD_RagB_dom"/>
</dbReference>
<dbReference type="Pfam" id="PF14322">
    <property type="entry name" value="SusD-like_3"/>
    <property type="match status" value="1"/>
</dbReference>
<evidence type="ECO:0000259" key="6">
    <source>
        <dbReference type="Pfam" id="PF07980"/>
    </source>
</evidence>
<dbReference type="STRING" id="927665.HMPREF1535_00461"/>
<keyword evidence="4" id="KW-0472">Membrane</keyword>
<evidence type="ECO:0000256" key="5">
    <source>
        <dbReference type="ARBA" id="ARBA00023237"/>
    </source>
</evidence>
<evidence type="ECO:0000313" key="9">
    <source>
        <dbReference type="Proteomes" id="UP000033047"/>
    </source>
</evidence>
<keyword evidence="5" id="KW-0998">Cell outer membrane</keyword>
<evidence type="ECO:0008006" key="10">
    <source>
        <dbReference type="Google" id="ProtNLM"/>
    </source>
</evidence>
<dbReference type="HOGENOM" id="CLU_015553_0_3_10"/>
<dbReference type="InterPro" id="IPR033985">
    <property type="entry name" value="SusD-like_N"/>
</dbReference>
<protein>
    <recommendedName>
        <fullName evidence="10">RagB/SusD domain-containing protein</fullName>
    </recommendedName>
</protein>
<sequence>MKKYILLFIAVIGLSTQFSCTDYLDKAPESGLSEEDVFTKHVNFKKFFYTVYGGKENKNITCAHALSIANWDQRYGLEALTELADNGRLLGGQRIKGGVMGTDINFFTYQTSATRRPILDAMFKVIRVSNIALEKVDQIKDATQEDIEDLRGQAYFIRGYAHFVLNRYWGPMPYLNQSIGAYDEWDIPRLSKNESLRCVALDMDSAFVAFEKAGKIRRDPGPGEPGHLNDPDLEKPNGVAAKAMKARALLYAASPLNNANGSKDWEDAAVASWEAIQLAQKYQYALIDGDRYTDNMYGVKYTNEQIWAWHAGNKNYGNAPTALQNGIFSNKKTIVSGENPTQNFVDMFETQWGDPLNTEEDRKEAIKLGHYNEQDPYVSRDPRFYHCVIYNQANIIWAKVADGEVKNKANIYYENDNGKFKYSTLLDQSYVGVSHTGYYTRKYFGDMSVQNQVNTLTTDPLIRLTELYLNYAEAANEAYGPSGKAPGASMSAIDAINLIRERVDMVPVKSIYTKDTETFRKHIKNERTIELYGEGHHYFDIRRWKDAPVIMSTKLYGMDIEKVEKSAEYPTGFKYTRQPLEEGRQVRWHDAMYYFPFHSDDYYKLKNFDTSLNPIW</sequence>
<feature type="domain" description="RagB/SusD" evidence="6">
    <location>
        <begin position="303"/>
        <end position="609"/>
    </location>
</feature>
<dbReference type="RefSeq" id="WP_046145177.1">
    <property type="nucleotide sequence ID" value="NZ_KQ033912.1"/>
</dbReference>
<dbReference type="InterPro" id="IPR011990">
    <property type="entry name" value="TPR-like_helical_dom_sf"/>
</dbReference>
<dbReference type="PATRIC" id="fig|927665.4.peg.462"/>
<evidence type="ECO:0000256" key="1">
    <source>
        <dbReference type="ARBA" id="ARBA00004442"/>
    </source>
</evidence>
<accession>A0A0F5JR55</accession>